<dbReference type="OrthoDB" id="9802003at2"/>
<dbReference type="SUPFAM" id="SSF143120">
    <property type="entry name" value="YefM-like"/>
    <property type="match status" value="1"/>
</dbReference>
<dbReference type="Gene3D" id="6.10.250.330">
    <property type="match status" value="1"/>
</dbReference>
<organism evidence="3 4">
    <name type="scientific">Phreatobacter cathodiphilus</name>
    <dbReference type="NCBI Taxonomy" id="1868589"/>
    <lineage>
        <taxon>Bacteria</taxon>
        <taxon>Pseudomonadati</taxon>
        <taxon>Pseudomonadota</taxon>
        <taxon>Alphaproteobacteria</taxon>
        <taxon>Hyphomicrobiales</taxon>
        <taxon>Phreatobacteraceae</taxon>
        <taxon>Phreatobacter</taxon>
    </lineage>
</organism>
<name>A0A2S0N906_9HYPH</name>
<evidence type="ECO:0000256" key="2">
    <source>
        <dbReference type="RuleBase" id="RU362080"/>
    </source>
</evidence>
<dbReference type="Gene3D" id="3.40.1620.10">
    <property type="entry name" value="YefM-like domain"/>
    <property type="match status" value="1"/>
</dbReference>
<sequence length="84" mass="9325">MRVKTSTELRKTLAATLDQVTADHAPVLITREGGKPPAVLISLEDYTSMEETTYLTKSPENRRRLLEAITGLDEGKGIVRDLLE</sequence>
<reference evidence="3 4" key="1">
    <citation type="submission" date="2018-03" db="EMBL/GenBank/DDBJ databases">
        <title>Genome sequencing of Phreatobacter sp.</title>
        <authorList>
            <person name="Kim S.-J."/>
            <person name="Heo J."/>
            <person name="Kwon S.-W."/>
        </authorList>
    </citation>
    <scope>NUCLEOTIDE SEQUENCE [LARGE SCALE GENOMIC DNA]</scope>
    <source>
        <strain evidence="3 4">S-12</strain>
    </source>
</reference>
<keyword evidence="4" id="KW-1185">Reference proteome</keyword>
<dbReference type="Pfam" id="PF02604">
    <property type="entry name" value="PhdYeFM_antitox"/>
    <property type="match status" value="1"/>
</dbReference>
<dbReference type="InterPro" id="IPR006442">
    <property type="entry name" value="Antitoxin_Phd/YefM"/>
</dbReference>
<gene>
    <name evidence="3" type="ORF">C6569_04670</name>
</gene>
<dbReference type="EMBL" id="CP027668">
    <property type="protein sequence ID" value="AVO44413.1"/>
    <property type="molecule type" value="Genomic_DNA"/>
</dbReference>
<protein>
    <recommendedName>
        <fullName evidence="2">Antitoxin</fullName>
    </recommendedName>
</protein>
<dbReference type="KEGG" id="phr:C6569_04670"/>
<dbReference type="PANTHER" id="PTHR33713:SF6">
    <property type="entry name" value="ANTITOXIN YEFM"/>
    <property type="match status" value="1"/>
</dbReference>
<dbReference type="Proteomes" id="UP000237889">
    <property type="component" value="Chromosome"/>
</dbReference>
<proteinExistence type="inferred from homology"/>
<comment type="similarity">
    <text evidence="1 2">Belongs to the phD/YefM antitoxin family.</text>
</comment>
<accession>A0A2S0N906</accession>
<dbReference type="InterPro" id="IPR051405">
    <property type="entry name" value="phD/YefM_antitoxin"/>
</dbReference>
<dbReference type="RefSeq" id="WP_106747743.1">
    <property type="nucleotide sequence ID" value="NZ_CP027668.1"/>
</dbReference>
<evidence type="ECO:0000313" key="4">
    <source>
        <dbReference type="Proteomes" id="UP000237889"/>
    </source>
</evidence>
<comment type="function">
    <text evidence="2">Antitoxin component of a type II toxin-antitoxin (TA) system.</text>
</comment>
<evidence type="ECO:0000256" key="1">
    <source>
        <dbReference type="ARBA" id="ARBA00009981"/>
    </source>
</evidence>
<dbReference type="InterPro" id="IPR036165">
    <property type="entry name" value="YefM-like_sf"/>
</dbReference>
<evidence type="ECO:0000313" key="3">
    <source>
        <dbReference type="EMBL" id="AVO44413.1"/>
    </source>
</evidence>
<dbReference type="NCBIfam" id="TIGR01552">
    <property type="entry name" value="phd_fam"/>
    <property type="match status" value="1"/>
</dbReference>
<dbReference type="AlphaFoldDB" id="A0A2S0N906"/>
<dbReference type="PANTHER" id="PTHR33713">
    <property type="entry name" value="ANTITOXIN YAFN-RELATED"/>
    <property type="match status" value="1"/>
</dbReference>